<name>A0A6J8B9R2_MYTCO</name>
<evidence type="ECO:0000256" key="7">
    <source>
        <dbReference type="PROSITE-ProRule" id="PRU00175"/>
    </source>
</evidence>
<organism evidence="11 12">
    <name type="scientific">Mytilus coruscus</name>
    <name type="common">Sea mussel</name>
    <dbReference type="NCBI Taxonomy" id="42192"/>
    <lineage>
        <taxon>Eukaryota</taxon>
        <taxon>Metazoa</taxon>
        <taxon>Spiralia</taxon>
        <taxon>Lophotrochozoa</taxon>
        <taxon>Mollusca</taxon>
        <taxon>Bivalvia</taxon>
        <taxon>Autobranchia</taxon>
        <taxon>Pteriomorphia</taxon>
        <taxon>Mytilida</taxon>
        <taxon>Mytiloidea</taxon>
        <taxon>Mytilidae</taxon>
        <taxon>Mytilinae</taxon>
        <taxon>Mytilus</taxon>
    </lineage>
</organism>
<evidence type="ECO:0000256" key="3">
    <source>
        <dbReference type="ARBA" id="ARBA00022723"/>
    </source>
</evidence>
<feature type="compositionally biased region" description="Basic and acidic residues" evidence="8">
    <location>
        <begin position="1197"/>
        <end position="1208"/>
    </location>
</feature>
<dbReference type="InterPro" id="IPR013083">
    <property type="entry name" value="Znf_RING/FYVE/PHD"/>
</dbReference>
<keyword evidence="6" id="KW-0391">Immunity</keyword>
<reference evidence="11 12" key="1">
    <citation type="submission" date="2020-06" db="EMBL/GenBank/DDBJ databases">
        <authorList>
            <person name="Li R."/>
            <person name="Bekaert M."/>
        </authorList>
    </citation>
    <scope>NUCLEOTIDE SEQUENCE [LARGE SCALE GENOMIC DNA]</scope>
    <source>
        <strain evidence="12">wild</strain>
    </source>
</reference>
<evidence type="ECO:0000256" key="6">
    <source>
        <dbReference type="ARBA" id="ARBA00022859"/>
    </source>
</evidence>
<dbReference type="FunFam" id="3.40.50.300:FF:000491">
    <property type="entry name" value="E3 ubiquitin-protein ligase RNF213"/>
    <property type="match status" value="1"/>
</dbReference>
<evidence type="ECO:0000256" key="4">
    <source>
        <dbReference type="ARBA" id="ARBA00022771"/>
    </source>
</evidence>
<keyword evidence="11" id="KW-0808">Transferase</keyword>
<evidence type="ECO:0000256" key="8">
    <source>
        <dbReference type="SAM" id="MobiDB-lite"/>
    </source>
</evidence>
<comment type="subcellular location">
    <subcellularLocation>
        <location evidence="1">Cytoplasm</location>
    </subcellularLocation>
</comment>
<keyword evidence="12" id="KW-1185">Reference proteome</keyword>
<dbReference type="SUPFAM" id="SSF52540">
    <property type="entry name" value="P-loop containing nucleoside triphosphate hydrolases"/>
    <property type="match status" value="2"/>
</dbReference>
<keyword evidence="3" id="KW-0479">Metal-binding</keyword>
<dbReference type="InterPro" id="IPR003593">
    <property type="entry name" value="AAA+_ATPase"/>
</dbReference>
<keyword evidence="2" id="KW-0963">Cytoplasm</keyword>
<dbReference type="EMBL" id="CACVKT020002931">
    <property type="protein sequence ID" value="CAC5380698.1"/>
    <property type="molecule type" value="Genomic_DNA"/>
</dbReference>
<evidence type="ECO:0000313" key="12">
    <source>
        <dbReference type="Proteomes" id="UP000507470"/>
    </source>
</evidence>
<protein>
    <submittedName>
        <fullName evidence="11">RNF213</fullName>
        <ecNumber evidence="11">2.3.2.27</ecNumber>
    </submittedName>
</protein>
<dbReference type="SUPFAM" id="SSF57850">
    <property type="entry name" value="RING/U-box"/>
    <property type="match status" value="1"/>
</dbReference>
<dbReference type="Proteomes" id="UP000507470">
    <property type="component" value="Unassembled WGS sequence"/>
</dbReference>
<dbReference type="SMART" id="SM00184">
    <property type="entry name" value="RING"/>
    <property type="match status" value="1"/>
</dbReference>
<dbReference type="GO" id="GO:0005737">
    <property type="term" value="C:cytoplasm"/>
    <property type="evidence" value="ECO:0007669"/>
    <property type="project" value="UniProtKB-SubCell"/>
</dbReference>
<keyword evidence="11" id="KW-0012">Acyltransferase</keyword>
<feature type="domain" description="RZ-type" evidence="10">
    <location>
        <begin position="2184"/>
        <end position="2264"/>
    </location>
</feature>
<dbReference type="PROSITE" id="PS51981">
    <property type="entry name" value="ZF_RZ"/>
    <property type="match status" value="1"/>
</dbReference>
<feature type="region of interest" description="Disordered" evidence="8">
    <location>
        <begin position="1197"/>
        <end position="1220"/>
    </location>
</feature>
<dbReference type="CDD" id="cd00009">
    <property type="entry name" value="AAA"/>
    <property type="match status" value="1"/>
</dbReference>
<dbReference type="SMART" id="SM00382">
    <property type="entry name" value="AAA"/>
    <property type="match status" value="2"/>
</dbReference>
<dbReference type="Pfam" id="PF20173">
    <property type="entry name" value="ZnF_RZ-type"/>
    <property type="match status" value="1"/>
</dbReference>
<feature type="region of interest" description="Disordered" evidence="8">
    <location>
        <begin position="559"/>
        <end position="585"/>
    </location>
</feature>
<evidence type="ECO:0000313" key="11">
    <source>
        <dbReference type="EMBL" id="CAC5380698.1"/>
    </source>
</evidence>
<sequence length="2937" mass="337736">MTFLGFNIEKATGNLVDDQTGESLEDQIMDPTLDNRQPTLYNGLNSQPGVNLSENFDKLNRGEKIEKLCQVMGIEFPHDPDETYELTTDNVKKILAIYMRFRCDIPVIIMGETGCGKTRLIKFMCSLQHLPDEPVENMIIMKVHGGTTTKDIIKKVRKAEEIAMENAEDHPNMFTVLFFDEANTTEAIGVIKEIMCDKSLGGKPIQIHERLKIIAACNPYRKHKEELIKKLEQAGLGYHVDADKTTDRLGRVPMRRLVYRVQPLPQSMLPLVWDFGQLNSRVEEMYIKQMVLRYVNEGRLPQLTDLADVTSRILSECQDFMRMQEDECSFVSLRDVERVLEVMTWFYRQTEEGGILFDEDADHDEDYEKIEITRALILALGVCYQACLQKRQNFRDMIADYFEEPYQLLDDNQLETELIRCQDKFLDSVKLADNIARNQALKENVFMMIVCIELRIPLFLVGKPGSSKSLAKTIVADAMQGDTARSQLFKKYKQVQMVSFQCSPLSTPDGILGTFRQCAQFQRKKDLDRFVSVVVLDEIGLAEDSPRMPLKTLHPLLEDGCSGDDDLEEPELKQTEELQEEEEPEDPIYKKVAFIGISNWALDPAKMNRGIFVQREVPDEGELINSARGICRTSKDKERILKLIDNLIPSLSKAYSELFSELEKSKQREFFGLRDFYSLIKMVYAFAARSEHKPTWLQLKHAIMRNFGGLENINSVQIFHQCLMDTTVVMNDRRQEGDPDCSSGGMIKACLEGQETRYLLLLTENYGDLAILQQKVLMMHNAQVIFGSSFPSDQEYTQVCRNINRIKVCMETGSTVILLNLENLYESLYDALNQYYVHYGGQRYVDLGLGSHRVKCKVHEEFRLIVVAEKEIVYKKFPIPLINRLEKHVLSLSTMLSEAQLELANKLEDWVKDFCHVETPFHLMQRDRRKERSIGEVFMGYHADTCAAIIMQLFEDKKCPYEDIEQNICQEILHDAKTTLLWCAAPDAVMRLKSTKLRDRNEEMMQIYFKHQQHNSLLQYLCHQVIDEKKTNLFAQVTTHSKLLSTPDLEDLCQVLPIQRQNMTLLTLQSFDTEQQFCRQIRFSLEKKMTSDNLLIVQCDCGDQNADLVACARYSIQGELQHITEKHSGNIHVVLIVQLPRVAGSNFTGFQCGLWHSLHIDDLRPPPDQMPSIVEMYHKPVSAFFDAYKINKPTEDMEVDAEKDREPDMDVESQPETSQREQQIDILSLIMNCVHSALSMVKDPEKDSPRTTERIKMVLNLIQNNHEEEGKTFLSGIAVHLQCLLKEKEDDESELNKEWLSTAASNPDHINSAGTFRRAAIQCLEEKLASLLAGIIAFIDKNCNMNIVMSEQAHHWQRFVWLNILNCPHVTQLHYTHSFSLPHQMMAEHVVQGTAYEGGGFLAGMPFSWLIYSQIDEIIKTTFEEPGSQENHSLLELVMKTASRLESTPLGKILSQIEGTSIQGVICCYIKDFVHMAYPVKSETEQLNICENIMVGCTQIIQGEVGRLFPALVGCHAAFHHNRARFRNFSDIVHVWPECCEKVAKFQELAEQEMMYLVTADEITLDLMGLHLLLKNLEPPSKEALNKPSSRKLWIRVLCDYRPVVERIFGFFRENEQGHDFSPRCTQAILTARYLWTRATVLKLFIEHVCTDDSEVKRCMPLWVMLKTKADMKTLESLEKVEKFLKSCNKEVSSKIFSQQKCAHCEEPYTGTQETQPSPPVTLPCNHTICSRCFNETITSPDVTCPTCDQPFLKDFQPVEADQSENVLAYQDFRRRCNNFFMEVISQLCFAEGTPPSNDIVNKLLSYITVQTKKGQEVTKQLTIFNDCIDSTPVVRSFLLQHLMQTSGPEVHQHLENYFRRALRLLDPTTSEQSHSLCHLVLQCMEDSCHQRYSEENKEQIQAATEMLRNSCKKIQLDADDLLENMKHLSQTRFALSVAANLMYKSFIEKTVKSDTKLKRLFEAVGKLCEECGSNWPRRYFIKYLCRCYGTDCYQTIRTGCDMAMKRWINLPELQNNKKEECHDRFIVCGEGYTQMRETFVQAALNQDNKKIVNLLQTRKNKWKTEVRFLLVVYREFTMNFLYEEAQQQFSQKVKQFLQRTLMNCNKIQNKELIRDLLTNSVWRHDADKNISPALDLGQQGLCCLLLHCMVLFRGIPEKQTWLSPLINIANNPELMMESYFPTMPQDDLDLIKEALLASRPDDGSENPVFHRCPNGHLYVIGDCGRPTVVARCKAQNCGLEIGGQSHVLIAGNIKDQGVDTTDTGHILGRAICRNLAPFPERSLKPVNCAIMKLLLHMAMYVGANNNAQAICRSIKPDIEENDVPSYLLSHVQKDLRSISTVLGKSVENVLVLIHFLLAEIMNSCTQARIGERAEDDICLLKDKRSRETWEDNFNKKYIAPILEKSEEILNTVNNKIVNDKRLGNDPLLQLLYETDKPAEILGSDYLSENPSVWQFRERISVDHLMQTFMKSQQNCPVLQQFLDEASINSFSPQEHFLRALRFVPGIIRLQKMLIQKYSRRLDRSEALGLTMDKIIMEFQDTRSSEIQSCWNDFKQAWENIQQSLEGYGFPVNGNFVYLSKKNCRRRMDERTSIAYVLPSERDTGLCSYALLFFLLEKQNLFLQKYCQQSKIKYDSLPRVNVKDLSAAHLISYHPDRDLLPMVLANCNYSFEVGQGTKVEYNYQPGETIDTVVYRSETTNAVVFIQLRDRIKQEKISAPVLSQIQKDLNQKPFPELCDTMDKLDIAISFLKSVGSDPESPLSDFMVNILKIDDSLVSQKAQQSCKCKHIQSLWMTLALEKTKLLENNDKDSFDNISSAFKQKLSEGQSDALYEILNNLQIEHLDYLSQMIFDCLLLTIDIPQKDEESVDMSKVGLKEAIESYLYDPPYVNEGPTPDWLQRFVNALPKDGDSRLLCCHGIEIWVIINEIFNDKKDQML</sequence>
<accession>A0A6J8B9R2</accession>
<evidence type="ECO:0000259" key="9">
    <source>
        <dbReference type="PROSITE" id="PS50089"/>
    </source>
</evidence>
<evidence type="ECO:0000256" key="5">
    <source>
        <dbReference type="ARBA" id="ARBA00022833"/>
    </source>
</evidence>
<evidence type="ECO:0000256" key="2">
    <source>
        <dbReference type="ARBA" id="ARBA00022490"/>
    </source>
</evidence>
<dbReference type="Gene3D" id="3.30.40.10">
    <property type="entry name" value="Zinc/RING finger domain, C3HC4 (zinc finger)"/>
    <property type="match status" value="1"/>
</dbReference>
<dbReference type="PANTHER" id="PTHR22605:SF16">
    <property type="entry name" value="E3 UBIQUITIN-PROTEIN LIGASE RNF213"/>
    <property type="match status" value="1"/>
</dbReference>
<dbReference type="InterPro" id="IPR027417">
    <property type="entry name" value="P-loop_NTPase"/>
</dbReference>
<feature type="domain" description="RING-type" evidence="9">
    <location>
        <begin position="1702"/>
        <end position="1749"/>
    </location>
</feature>
<dbReference type="EC" id="2.3.2.27" evidence="11"/>
<dbReference type="Gene3D" id="3.40.50.300">
    <property type="entry name" value="P-loop containing nucleotide triphosphate hydrolases"/>
    <property type="match status" value="2"/>
</dbReference>
<dbReference type="GO" id="GO:0008270">
    <property type="term" value="F:zinc ion binding"/>
    <property type="evidence" value="ECO:0007669"/>
    <property type="project" value="UniProtKB-KW"/>
</dbReference>
<dbReference type="PROSITE" id="PS50089">
    <property type="entry name" value="ZF_RING_2"/>
    <property type="match status" value="1"/>
</dbReference>
<proteinExistence type="predicted"/>
<dbReference type="PANTHER" id="PTHR22605">
    <property type="entry name" value="RZ-TYPE DOMAIN-CONTAINING PROTEIN"/>
    <property type="match status" value="1"/>
</dbReference>
<evidence type="ECO:0000256" key="1">
    <source>
        <dbReference type="ARBA" id="ARBA00004496"/>
    </source>
</evidence>
<keyword evidence="5" id="KW-0862">Zinc</keyword>
<dbReference type="InterPro" id="IPR031248">
    <property type="entry name" value="RNF213"/>
</dbReference>
<dbReference type="InterPro" id="IPR046439">
    <property type="entry name" value="ZF_RZ_dom"/>
</dbReference>
<dbReference type="OrthoDB" id="6285590at2759"/>
<dbReference type="GO" id="GO:0002376">
    <property type="term" value="P:immune system process"/>
    <property type="evidence" value="ECO:0007669"/>
    <property type="project" value="UniProtKB-KW"/>
</dbReference>
<keyword evidence="4 7" id="KW-0863">Zinc-finger</keyword>
<dbReference type="GO" id="GO:0061630">
    <property type="term" value="F:ubiquitin protein ligase activity"/>
    <property type="evidence" value="ECO:0007669"/>
    <property type="project" value="UniProtKB-EC"/>
</dbReference>
<dbReference type="InterPro" id="IPR001841">
    <property type="entry name" value="Znf_RING"/>
</dbReference>
<gene>
    <name evidence="11" type="ORF">MCOR_16647</name>
</gene>
<dbReference type="GO" id="GO:0016887">
    <property type="term" value="F:ATP hydrolysis activity"/>
    <property type="evidence" value="ECO:0007669"/>
    <property type="project" value="InterPro"/>
</dbReference>
<evidence type="ECO:0000259" key="10">
    <source>
        <dbReference type="PROSITE" id="PS51981"/>
    </source>
</evidence>